<dbReference type="InterPro" id="IPR023074">
    <property type="entry name" value="HMG_CoA_Rdtase_cat_sf"/>
</dbReference>
<dbReference type="PANTHER" id="PTHR10572">
    <property type="entry name" value="3-HYDROXY-3-METHYLGLUTARYL-COENZYME A REDUCTASE"/>
    <property type="match status" value="1"/>
</dbReference>
<evidence type="ECO:0000256" key="1">
    <source>
        <dbReference type="ARBA" id="ARBA00007661"/>
    </source>
</evidence>
<dbReference type="InterPro" id="IPR002202">
    <property type="entry name" value="HMG_CoA_Rdtase"/>
</dbReference>
<dbReference type="CDD" id="cd00644">
    <property type="entry name" value="HMG-CoA_reductase_classII"/>
    <property type="match status" value="1"/>
</dbReference>
<evidence type="ECO:0000313" key="5">
    <source>
        <dbReference type="Proteomes" id="UP000195137"/>
    </source>
</evidence>
<dbReference type="SUPFAM" id="SSF56542">
    <property type="entry name" value="Substrate-binding domain of HMG-CoA reductase"/>
    <property type="match status" value="1"/>
</dbReference>
<comment type="caution">
    <text evidence="4">The sequence shown here is derived from an EMBL/GenBank/DDBJ whole genome shotgun (WGS) entry which is preliminary data.</text>
</comment>
<dbReference type="Gene3D" id="3.90.770.10">
    <property type="entry name" value="3-hydroxy-3-methylglutaryl-coenzyme A Reductase, Chain A, domain 2"/>
    <property type="match status" value="2"/>
</dbReference>
<dbReference type="Proteomes" id="UP000195137">
    <property type="component" value="Unassembled WGS sequence"/>
</dbReference>
<evidence type="ECO:0000313" key="4">
    <source>
        <dbReference type="EMBL" id="OUJ19428.1"/>
    </source>
</evidence>
<dbReference type="GO" id="GO:0004420">
    <property type="term" value="F:hydroxymethylglutaryl-CoA reductase (NADPH) activity"/>
    <property type="evidence" value="ECO:0007669"/>
    <property type="project" value="InterPro"/>
</dbReference>
<sequence>MDSRLPGFYKLPLKERLEKITELCDLTEEQKKTLGNTGALEEEIADRLIENVVGTLETPLGIATNFKINDKDYLIPMATEETSVIAAASNGAKISRKGGGIKTESTEPLMIGQIQLLGINDPHNKKIDILRKKEEIFKLANKQDRTLVKFGGGARDIEVRIIDTPRGQNLVVHLIVDCRDAMGANAVNSMAEAVAIYLEEITGGESCLRIITNLADKRLSRAKAVFPKEEIGEKTVESIIDAYTLAAHDPYRASTHNKGIMNGITAVTLATGNDTRAIESGAHTYASIGGYTPLTTYEKNENGDLVGTIELPTAVGTVGGSTSVHPTAKLCTEIIGAETANELGEILAAVGLIQNFSALKALSTEGIQRGHMSLHAKNIAMMAGARGKEIDKVGKKLAKSGEITSDNAKKILKEIRN</sequence>
<dbReference type="SUPFAM" id="SSF55035">
    <property type="entry name" value="NAD-binding domain of HMG-CoA reductase"/>
    <property type="match status" value="1"/>
</dbReference>
<gene>
    <name evidence="4" type="ORF">AMET1_0098</name>
</gene>
<protein>
    <recommendedName>
        <fullName evidence="3">3-hydroxy-3-methylglutaryl coenzyme A reductase</fullName>
        <shortName evidence="3">HMG-CoA reductase</shortName>
    </recommendedName>
</protein>
<dbReference type="GO" id="GO:0015936">
    <property type="term" value="P:coenzyme A metabolic process"/>
    <property type="evidence" value="ECO:0007669"/>
    <property type="project" value="InterPro"/>
</dbReference>
<keyword evidence="2 3" id="KW-0560">Oxidoreductase</keyword>
<dbReference type="PANTHER" id="PTHR10572:SF24">
    <property type="entry name" value="3-HYDROXY-3-METHYLGLUTARYL-COENZYME A REDUCTASE"/>
    <property type="match status" value="1"/>
</dbReference>
<reference evidence="4 5" key="1">
    <citation type="submission" date="2016-12" db="EMBL/GenBank/DDBJ databases">
        <title>Discovery of methanogenic haloarchaea.</title>
        <authorList>
            <person name="Sorokin D.Y."/>
            <person name="Makarova K.S."/>
            <person name="Abbas B."/>
            <person name="Ferrer M."/>
            <person name="Golyshin P.N."/>
        </authorList>
    </citation>
    <scope>NUCLEOTIDE SEQUENCE [LARGE SCALE GENOMIC DNA]</scope>
    <source>
        <strain evidence="4">AMET1</strain>
    </source>
</reference>
<evidence type="ECO:0000256" key="2">
    <source>
        <dbReference type="ARBA" id="ARBA00023002"/>
    </source>
</evidence>
<dbReference type="PROSITE" id="PS01192">
    <property type="entry name" value="HMG_COA_REDUCTASE_3"/>
    <property type="match status" value="1"/>
</dbReference>
<keyword evidence="5" id="KW-1185">Reference proteome</keyword>
<dbReference type="InterPro" id="IPR009029">
    <property type="entry name" value="HMG_CoA_Rdtase_sub-bd_dom_sf"/>
</dbReference>
<dbReference type="NCBIfam" id="TIGR00532">
    <property type="entry name" value="HMG_CoA_R_NAD"/>
    <property type="match status" value="1"/>
</dbReference>
<name>A0A1Y3GDA9_9EURY</name>
<dbReference type="Gene3D" id="1.10.8.660">
    <property type="match status" value="1"/>
</dbReference>
<organism evidence="4 5">
    <name type="scientific">Methanonatronarchaeum thermophilum</name>
    <dbReference type="NCBI Taxonomy" id="1927129"/>
    <lineage>
        <taxon>Archaea</taxon>
        <taxon>Methanobacteriati</taxon>
        <taxon>Methanobacteriota</taxon>
        <taxon>Methanonatronarchaeia</taxon>
        <taxon>Methanonatronarchaeales</taxon>
        <taxon>Methanonatronarchaeaceae</taxon>
        <taxon>Methanonatronarchaeum</taxon>
    </lineage>
</organism>
<dbReference type="PROSITE" id="PS50065">
    <property type="entry name" value="HMG_COA_REDUCTASE_4"/>
    <property type="match status" value="1"/>
</dbReference>
<dbReference type="InterPro" id="IPR004553">
    <property type="entry name" value="HMG_CoA_Rdtase_bac-typ"/>
</dbReference>
<dbReference type="OrthoDB" id="10981at2157"/>
<dbReference type="Pfam" id="PF00368">
    <property type="entry name" value="HMG-CoA_red"/>
    <property type="match status" value="1"/>
</dbReference>
<comment type="similarity">
    <text evidence="1 3">Belongs to the HMG-CoA reductase family.</text>
</comment>
<dbReference type="InterPro" id="IPR009023">
    <property type="entry name" value="HMG_CoA_Rdtase_NAD(P)-bd_sf"/>
</dbReference>
<accession>A0A1Y3GDA9</accession>
<proteinExistence type="inferred from homology"/>
<dbReference type="PROSITE" id="PS00066">
    <property type="entry name" value="HMG_COA_REDUCTASE_1"/>
    <property type="match status" value="1"/>
</dbReference>
<dbReference type="InterPro" id="IPR023076">
    <property type="entry name" value="HMG_CoA_Rdtase_CS"/>
</dbReference>
<dbReference type="EMBL" id="MRZU01000002">
    <property type="protein sequence ID" value="OUJ19428.1"/>
    <property type="molecule type" value="Genomic_DNA"/>
</dbReference>
<evidence type="ECO:0000256" key="3">
    <source>
        <dbReference type="RuleBase" id="RU361219"/>
    </source>
</evidence>
<dbReference type="AlphaFoldDB" id="A0A1Y3GDA9"/>
<dbReference type="PRINTS" id="PR00071">
    <property type="entry name" value="HMGCOARDTASE"/>
</dbReference>